<name>A0A368FZ56_ANCCA</name>
<dbReference type="AlphaFoldDB" id="A0A368FZ56"/>
<keyword evidence="3" id="KW-1185">Reference proteome</keyword>
<dbReference type="InterPro" id="IPR036734">
    <property type="entry name" value="Neur_chan_lig-bd_sf"/>
</dbReference>
<dbReference type="Proteomes" id="UP000252519">
    <property type="component" value="Unassembled WGS sequence"/>
</dbReference>
<dbReference type="STRING" id="29170.A0A368FZ56"/>
<reference evidence="2 3" key="1">
    <citation type="submission" date="2014-10" db="EMBL/GenBank/DDBJ databases">
        <title>Draft genome of the hookworm Ancylostoma caninum.</title>
        <authorList>
            <person name="Mitreva M."/>
        </authorList>
    </citation>
    <scope>NUCLEOTIDE SEQUENCE [LARGE SCALE GENOMIC DNA]</scope>
    <source>
        <strain evidence="2 3">Baltimore</strain>
    </source>
</reference>
<feature type="domain" description="Neurotransmitter-gated ion-channel ligand-binding" evidence="1">
    <location>
        <begin position="2"/>
        <end position="52"/>
    </location>
</feature>
<dbReference type="SUPFAM" id="SSF63712">
    <property type="entry name" value="Nicotinic receptor ligand binding domain-like"/>
    <property type="match status" value="1"/>
</dbReference>
<dbReference type="OrthoDB" id="5975154at2759"/>
<accession>A0A368FZ56</accession>
<evidence type="ECO:0000259" key="1">
    <source>
        <dbReference type="Pfam" id="PF02931"/>
    </source>
</evidence>
<dbReference type="Pfam" id="PF02931">
    <property type="entry name" value="Neur_chan_LBD"/>
    <property type="match status" value="1"/>
</dbReference>
<evidence type="ECO:0000313" key="2">
    <source>
        <dbReference type="EMBL" id="RCN35597.1"/>
    </source>
</evidence>
<dbReference type="GO" id="GO:0005230">
    <property type="term" value="F:extracellular ligand-gated monoatomic ion channel activity"/>
    <property type="evidence" value="ECO:0007669"/>
    <property type="project" value="InterPro"/>
</dbReference>
<protein>
    <recommendedName>
        <fullName evidence="1">Neurotransmitter-gated ion-channel ligand-binding domain-containing protein</fullName>
    </recommendedName>
</protein>
<dbReference type="GO" id="GO:0016020">
    <property type="term" value="C:membrane"/>
    <property type="evidence" value="ECO:0007669"/>
    <property type="project" value="InterPro"/>
</dbReference>
<comment type="caution">
    <text evidence="2">The sequence shown here is derived from an EMBL/GenBank/DDBJ whole genome shotgun (WGS) entry which is preliminary data.</text>
</comment>
<dbReference type="EMBL" id="JOJR01000643">
    <property type="protein sequence ID" value="RCN35597.1"/>
    <property type="molecule type" value="Genomic_DNA"/>
</dbReference>
<organism evidence="2 3">
    <name type="scientific">Ancylostoma caninum</name>
    <name type="common">Dog hookworm</name>
    <dbReference type="NCBI Taxonomy" id="29170"/>
    <lineage>
        <taxon>Eukaryota</taxon>
        <taxon>Metazoa</taxon>
        <taxon>Ecdysozoa</taxon>
        <taxon>Nematoda</taxon>
        <taxon>Chromadorea</taxon>
        <taxon>Rhabditida</taxon>
        <taxon>Rhabditina</taxon>
        <taxon>Rhabditomorpha</taxon>
        <taxon>Strongyloidea</taxon>
        <taxon>Ancylostomatidae</taxon>
        <taxon>Ancylostomatinae</taxon>
        <taxon>Ancylostoma</taxon>
    </lineage>
</organism>
<proteinExistence type="predicted"/>
<gene>
    <name evidence="2" type="ORF">ANCCAN_18536</name>
</gene>
<dbReference type="InterPro" id="IPR006202">
    <property type="entry name" value="Neur_chan_lig-bd"/>
</dbReference>
<sequence>MSALFSNYKKELRPVKTFDSGPTNVTVQLYFKQIQKVQENDQIITIYCWLEEVCNYSNPLLCFLDFLTSKFRSFLETCTIPSASFFLPHYIWELGDPCKKQFERCAGAREFRGGGWSSPPQHVLRTRDHVAMSF</sequence>
<dbReference type="Gene3D" id="2.70.170.10">
    <property type="entry name" value="Neurotransmitter-gated ion-channel ligand-binding domain"/>
    <property type="match status" value="1"/>
</dbReference>
<evidence type="ECO:0000313" key="3">
    <source>
        <dbReference type="Proteomes" id="UP000252519"/>
    </source>
</evidence>